<dbReference type="Pfam" id="PF00989">
    <property type="entry name" value="PAS"/>
    <property type="match status" value="1"/>
</dbReference>
<proteinExistence type="predicted"/>
<accession>A0A3S1CK99</accession>
<dbReference type="SUPFAM" id="SSF55785">
    <property type="entry name" value="PYP-like sensor domain (PAS domain)"/>
    <property type="match status" value="1"/>
</dbReference>
<dbReference type="InterPro" id="IPR001789">
    <property type="entry name" value="Sig_transdc_resp-reg_receiver"/>
</dbReference>
<dbReference type="InterPro" id="IPR000014">
    <property type="entry name" value="PAS"/>
</dbReference>
<dbReference type="CDD" id="cd01949">
    <property type="entry name" value="GGDEF"/>
    <property type="match status" value="1"/>
</dbReference>
<protein>
    <recommendedName>
        <fullName evidence="8">REC domain-containing diguanylate cyclase</fullName>
    </recommendedName>
</protein>
<dbReference type="AlphaFoldDB" id="A0A3S1CK99"/>
<dbReference type="NCBIfam" id="TIGR00229">
    <property type="entry name" value="sensory_box"/>
    <property type="match status" value="1"/>
</dbReference>
<feature type="domain" description="GGDEF" evidence="5">
    <location>
        <begin position="325"/>
        <end position="457"/>
    </location>
</feature>
<dbReference type="CDD" id="cd00130">
    <property type="entry name" value="PAS"/>
    <property type="match status" value="1"/>
</dbReference>
<keyword evidence="7" id="KW-1185">Reference proteome</keyword>
<dbReference type="EMBL" id="RSCL01000014">
    <property type="protein sequence ID" value="RUT03214.1"/>
    <property type="molecule type" value="Genomic_DNA"/>
</dbReference>
<dbReference type="InterPro" id="IPR011006">
    <property type="entry name" value="CheY-like_superfamily"/>
</dbReference>
<dbReference type="InterPro" id="IPR013767">
    <property type="entry name" value="PAS_fold"/>
</dbReference>
<dbReference type="PROSITE" id="PS50110">
    <property type="entry name" value="RESPONSE_REGULATORY"/>
    <property type="match status" value="1"/>
</dbReference>
<dbReference type="PANTHER" id="PTHR44757:SF2">
    <property type="entry name" value="BIOFILM ARCHITECTURE MAINTENANCE PROTEIN MBAA"/>
    <property type="match status" value="1"/>
</dbReference>
<reference evidence="6" key="2">
    <citation type="journal article" date="2019" name="Genome Biol. Evol.">
        <title>Day and night: Metabolic profiles and evolutionary relationships of six axenic non-marine cyanobacteria.</title>
        <authorList>
            <person name="Will S.E."/>
            <person name="Henke P."/>
            <person name="Boedeker C."/>
            <person name="Huang S."/>
            <person name="Brinkmann H."/>
            <person name="Rohde M."/>
            <person name="Jarek M."/>
            <person name="Friedl T."/>
            <person name="Seufert S."/>
            <person name="Schumacher M."/>
            <person name="Overmann J."/>
            <person name="Neumann-Schaal M."/>
            <person name="Petersen J."/>
        </authorList>
    </citation>
    <scope>NUCLEOTIDE SEQUENCE [LARGE SCALE GENOMIC DNA]</scope>
    <source>
        <strain evidence="6">PCC 7102</strain>
    </source>
</reference>
<keyword evidence="1" id="KW-0597">Phosphoprotein</keyword>
<dbReference type="SUPFAM" id="SSF52172">
    <property type="entry name" value="CheY-like"/>
    <property type="match status" value="1"/>
</dbReference>
<organism evidence="6 7">
    <name type="scientific">Dulcicalothrix desertica PCC 7102</name>
    <dbReference type="NCBI Taxonomy" id="232991"/>
    <lineage>
        <taxon>Bacteria</taxon>
        <taxon>Bacillati</taxon>
        <taxon>Cyanobacteriota</taxon>
        <taxon>Cyanophyceae</taxon>
        <taxon>Nostocales</taxon>
        <taxon>Calotrichaceae</taxon>
        <taxon>Dulcicalothrix</taxon>
    </lineage>
</organism>
<dbReference type="Gene3D" id="3.30.450.20">
    <property type="entry name" value="PAS domain"/>
    <property type="match status" value="1"/>
</dbReference>
<evidence type="ECO:0000259" key="2">
    <source>
        <dbReference type="PROSITE" id="PS50110"/>
    </source>
</evidence>
<evidence type="ECO:0000259" key="4">
    <source>
        <dbReference type="PROSITE" id="PS50113"/>
    </source>
</evidence>
<dbReference type="Pfam" id="PF00072">
    <property type="entry name" value="Response_reg"/>
    <property type="match status" value="1"/>
</dbReference>
<feature type="domain" description="PAC" evidence="4">
    <location>
        <begin position="240"/>
        <end position="292"/>
    </location>
</feature>
<dbReference type="SMART" id="SM00267">
    <property type="entry name" value="GGDEF"/>
    <property type="match status" value="1"/>
</dbReference>
<dbReference type="SMART" id="SM00448">
    <property type="entry name" value="REC"/>
    <property type="match status" value="1"/>
</dbReference>
<feature type="domain" description="Response regulatory" evidence="2">
    <location>
        <begin position="35"/>
        <end position="150"/>
    </location>
</feature>
<dbReference type="InterPro" id="IPR000700">
    <property type="entry name" value="PAS-assoc_C"/>
</dbReference>
<feature type="modified residue" description="4-aspartylphosphate" evidence="1">
    <location>
        <position position="85"/>
    </location>
</feature>
<comment type="caution">
    <text evidence="6">The sequence shown here is derived from an EMBL/GenBank/DDBJ whole genome shotgun (WGS) entry which is preliminary data.</text>
</comment>
<dbReference type="Gene3D" id="3.40.50.2300">
    <property type="match status" value="1"/>
</dbReference>
<dbReference type="GO" id="GO:0006355">
    <property type="term" value="P:regulation of DNA-templated transcription"/>
    <property type="evidence" value="ECO:0007669"/>
    <property type="project" value="InterPro"/>
</dbReference>
<feature type="domain" description="PAS" evidence="3">
    <location>
        <begin position="162"/>
        <end position="235"/>
    </location>
</feature>
<sequence length="457" mass="51192">MEIDYDRIIFAALWFVSLIASEPIQAGNFSMDCPKILVVEDSRVLAIDIIDSLQKLGYAVSDIIDSGKAAIEKVAETRPNLVLMDICLAGDIDAIAAGNIIRTNFHIPVLYLMEYTVEPNLSQNRRSEPFSHIFKPFAEKDLYNAVEMALYKHHIETKFEVEQQQMLSVINSMGSAVVITGISGDVQVMNRIAETLTGWKEEEVIGKHITQVLNLVDNDTGEEIDYLVRQAIKQGQVLNLPENCVLINKNGDLISIGDNVAPIRDRDGNITGAVIVFQDISQRKQKEEHLVRNAFYDALTSLPNRVLFLDRLRQVFERAKRRNNYHFAIMFLDLDGFKGINDRYGHSMGDDLLVHVASRLNSCVRSGDTVARFGGDEFAVLLEDIKNVNLATSVARRIQESLKEPLHLKGYELIATASIGIALSSKNHEEPLNLLNDADIAMYRAKQQGKAQFAIFS</sequence>
<dbReference type="InterPro" id="IPR043128">
    <property type="entry name" value="Rev_trsase/Diguanyl_cyclase"/>
</dbReference>
<dbReference type="InterPro" id="IPR052155">
    <property type="entry name" value="Biofilm_reg_signaling"/>
</dbReference>
<evidence type="ECO:0000256" key="1">
    <source>
        <dbReference type="PROSITE-ProRule" id="PRU00169"/>
    </source>
</evidence>
<gene>
    <name evidence="6" type="ORF">DSM106972_055220</name>
</gene>
<dbReference type="SMART" id="SM00091">
    <property type="entry name" value="PAS"/>
    <property type="match status" value="1"/>
</dbReference>
<evidence type="ECO:0000259" key="3">
    <source>
        <dbReference type="PROSITE" id="PS50112"/>
    </source>
</evidence>
<name>A0A3S1CK99_9CYAN</name>
<dbReference type="NCBIfam" id="TIGR00254">
    <property type="entry name" value="GGDEF"/>
    <property type="match status" value="1"/>
</dbReference>
<dbReference type="InterPro" id="IPR000160">
    <property type="entry name" value="GGDEF_dom"/>
</dbReference>
<dbReference type="InterPro" id="IPR029787">
    <property type="entry name" value="Nucleotide_cyclase"/>
</dbReference>
<dbReference type="PANTHER" id="PTHR44757">
    <property type="entry name" value="DIGUANYLATE CYCLASE DGCP"/>
    <property type="match status" value="1"/>
</dbReference>
<evidence type="ECO:0000313" key="7">
    <source>
        <dbReference type="Proteomes" id="UP000271624"/>
    </source>
</evidence>
<dbReference type="PROSITE" id="PS50113">
    <property type="entry name" value="PAC"/>
    <property type="match status" value="1"/>
</dbReference>
<evidence type="ECO:0000313" key="6">
    <source>
        <dbReference type="EMBL" id="RUT03214.1"/>
    </source>
</evidence>
<dbReference type="Proteomes" id="UP000271624">
    <property type="component" value="Unassembled WGS sequence"/>
</dbReference>
<dbReference type="PROSITE" id="PS50112">
    <property type="entry name" value="PAS"/>
    <property type="match status" value="1"/>
</dbReference>
<dbReference type="InterPro" id="IPR035965">
    <property type="entry name" value="PAS-like_dom_sf"/>
</dbReference>
<dbReference type="GO" id="GO:0000160">
    <property type="term" value="P:phosphorelay signal transduction system"/>
    <property type="evidence" value="ECO:0007669"/>
    <property type="project" value="InterPro"/>
</dbReference>
<evidence type="ECO:0000259" key="5">
    <source>
        <dbReference type="PROSITE" id="PS50887"/>
    </source>
</evidence>
<dbReference type="PROSITE" id="PS50887">
    <property type="entry name" value="GGDEF"/>
    <property type="match status" value="1"/>
</dbReference>
<evidence type="ECO:0008006" key="8">
    <source>
        <dbReference type="Google" id="ProtNLM"/>
    </source>
</evidence>
<dbReference type="InterPro" id="IPR001610">
    <property type="entry name" value="PAC"/>
</dbReference>
<dbReference type="Pfam" id="PF00990">
    <property type="entry name" value="GGDEF"/>
    <property type="match status" value="1"/>
</dbReference>
<dbReference type="Gene3D" id="3.30.70.270">
    <property type="match status" value="1"/>
</dbReference>
<dbReference type="SUPFAM" id="SSF55073">
    <property type="entry name" value="Nucleotide cyclase"/>
    <property type="match status" value="1"/>
</dbReference>
<dbReference type="SMART" id="SM00086">
    <property type="entry name" value="PAC"/>
    <property type="match status" value="1"/>
</dbReference>
<dbReference type="FunFam" id="3.30.70.270:FF:000001">
    <property type="entry name" value="Diguanylate cyclase domain protein"/>
    <property type="match status" value="1"/>
</dbReference>
<reference evidence="6" key="1">
    <citation type="submission" date="2018-12" db="EMBL/GenBank/DDBJ databases">
        <authorList>
            <person name="Will S."/>
            <person name="Neumann-Schaal M."/>
            <person name="Henke P."/>
        </authorList>
    </citation>
    <scope>NUCLEOTIDE SEQUENCE</scope>
    <source>
        <strain evidence="6">PCC 7102</strain>
    </source>
</reference>